<evidence type="ECO:0000256" key="8">
    <source>
        <dbReference type="ARBA" id="ARBA00022989"/>
    </source>
</evidence>
<feature type="binding site" description="axial binding residue" evidence="13">
    <location>
        <position position="470"/>
    </location>
    <ligand>
        <name>heme</name>
        <dbReference type="ChEBI" id="CHEBI:30413"/>
    </ligand>
    <ligandPart>
        <name>Fe</name>
        <dbReference type="ChEBI" id="CHEBI:18248"/>
    </ligandPart>
</feature>
<dbReference type="InterPro" id="IPR001128">
    <property type="entry name" value="Cyt_P450"/>
</dbReference>
<dbReference type="GO" id="GO:0005506">
    <property type="term" value="F:iron ion binding"/>
    <property type="evidence" value="ECO:0007669"/>
    <property type="project" value="InterPro"/>
</dbReference>
<dbReference type="GO" id="GO:0016705">
    <property type="term" value="F:oxidoreductase activity, acting on paired donors, with incorporation or reduction of molecular oxygen"/>
    <property type="evidence" value="ECO:0007669"/>
    <property type="project" value="InterPro"/>
</dbReference>
<evidence type="ECO:0000256" key="4">
    <source>
        <dbReference type="ARBA" id="ARBA00010617"/>
    </source>
</evidence>
<dbReference type="PRINTS" id="PR00465">
    <property type="entry name" value="EP450IV"/>
</dbReference>
<sequence length="535" mass="59225">MPSGIVQLLGALMAASGVYGVYKLARVAYGQWNSPLNILPGLPFSQLFLGNLREIWAEEDSMEPGELIAKYGTTFRFRGVLGRKRLYTIDPKALNHILMNPNDYQKPEASRYGLTSIMGAGVLVVEGDKHRQQNPAFGPAHVRELTEIFVQKSVQLRDIWAEEISKGQGQIDVLSWLSKTTLDVIGLAGFNYEFDSLTRGPGEDELNDAFSHILHAATNVSVFAVLRFAFPIFRSIPAPGDAATEKARRTMCQIGSNLLADSKAAIEQNKNTDRSSGKSKDLLSLLVRANTSTELADNQRMSDEDVLAQVPTFLVAGHETTSIATTWALFALTQAPNVQVKLRNELLSVSTDNPTMEELNALPYLDAVVRETLRLHAPASSTVRQAMKDDIIPLATPFTDKEGVLHHEIRIEKGQSLRIPIIQINRSRSIWGEDAFEFKPERWESPPEAASSIPGVWGNMLTFLGGPRSCIGYRFALVELKALLFTLVRAFEFELAVPVKDIVKRSSGLVQRPVLLTDPDGGNQMPLIMRSFQRL</sequence>
<dbReference type="InParanoid" id="B0D337"/>
<dbReference type="PANTHER" id="PTHR24305:SF166">
    <property type="entry name" value="CYTOCHROME P450 12A4, MITOCHONDRIAL-RELATED"/>
    <property type="match status" value="1"/>
</dbReference>
<evidence type="ECO:0000256" key="13">
    <source>
        <dbReference type="PIRSR" id="PIRSR602403-1"/>
    </source>
</evidence>
<protein>
    <submittedName>
        <fullName evidence="14">Cytochrome P450</fullName>
    </submittedName>
</protein>
<dbReference type="AlphaFoldDB" id="B0D337"/>
<dbReference type="CDD" id="cd11069">
    <property type="entry name" value="CYP_FUM15-like"/>
    <property type="match status" value="1"/>
</dbReference>
<dbReference type="STRING" id="486041.B0D337"/>
<proteinExistence type="inferred from homology"/>
<evidence type="ECO:0000256" key="11">
    <source>
        <dbReference type="ARBA" id="ARBA00023033"/>
    </source>
</evidence>
<dbReference type="PANTHER" id="PTHR24305">
    <property type="entry name" value="CYTOCHROME P450"/>
    <property type="match status" value="1"/>
</dbReference>
<comment type="subcellular location">
    <subcellularLocation>
        <location evidence="2">Membrane</location>
    </subcellularLocation>
</comment>
<dbReference type="GeneID" id="6073887"/>
<keyword evidence="8" id="KW-1133">Transmembrane helix</keyword>
<evidence type="ECO:0000256" key="1">
    <source>
        <dbReference type="ARBA" id="ARBA00001971"/>
    </source>
</evidence>
<dbReference type="GO" id="GO:0016020">
    <property type="term" value="C:membrane"/>
    <property type="evidence" value="ECO:0007669"/>
    <property type="project" value="UniProtKB-SubCell"/>
</dbReference>
<evidence type="ECO:0000313" key="14">
    <source>
        <dbReference type="EMBL" id="EDR11209.1"/>
    </source>
</evidence>
<keyword evidence="9" id="KW-0560">Oxidoreductase</keyword>
<comment type="pathway">
    <text evidence="3">Secondary metabolite biosynthesis; terpenoid biosynthesis.</text>
</comment>
<dbReference type="InterPro" id="IPR036396">
    <property type="entry name" value="Cyt_P450_sf"/>
</dbReference>
<keyword evidence="10 13" id="KW-0408">Iron</keyword>
<evidence type="ECO:0000256" key="2">
    <source>
        <dbReference type="ARBA" id="ARBA00004370"/>
    </source>
</evidence>
<evidence type="ECO:0000256" key="5">
    <source>
        <dbReference type="ARBA" id="ARBA00022617"/>
    </source>
</evidence>
<gene>
    <name evidence="14" type="ORF">LACBIDRAFT_315758</name>
</gene>
<evidence type="ECO:0000256" key="12">
    <source>
        <dbReference type="ARBA" id="ARBA00023136"/>
    </source>
</evidence>
<dbReference type="KEGG" id="lbc:LACBIDRAFT_315758"/>
<keyword evidence="5 13" id="KW-0349">Heme</keyword>
<evidence type="ECO:0000313" key="15">
    <source>
        <dbReference type="Proteomes" id="UP000001194"/>
    </source>
</evidence>
<evidence type="ECO:0000256" key="3">
    <source>
        <dbReference type="ARBA" id="ARBA00004721"/>
    </source>
</evidence>
<name>B0D337_LACBS</name>
<keyword evidence="7 13" id="KW-0479">Metal-binding</keyword>
<dbReference type="GO" id="GO:0020037">
    <property type="term" value="F:heme binding"/>
    <property type="evidence" value="ECO:0007669"/>
    <property type="project" value="InterPro"/>
</dbReference>
<comment type="cofactor">
    <cofactor evidence="1 13">
        <name>heme</name>
        <dbReference type="ChEBI" id="CHEBI:30413"/>
    </cofactor>
</comment>
<dbReference type="GO" id="GO:0004497">
    <property type="term" value="F:monooxygenase activity"/>
    <property type="evidence" value="ECO:0007669"/>
    <property type="project" value="UniProtKB-KW"/>
</dbReference>
<reference evidence="14 15" key="1">
    <citation type="journal article" date="2008" name="Nature">
        <title>The genome of Laccaria bicolor provides insights into mycorrhizal symbiosis.</title>
        <authorList>
            <person name="Martin F."/>
            <person name="Aerts A."/>
            <person name="Ahren D."/>
            <person name="Brun A."/>
            <person name="Danchin E.G.J."/>
            <person name="Duchaussoy F."/>
            <person name="Gibon J."/>
            <person name="Kohler A."/>
            <person name="Lindquist E."/>
            <person name="Pereda V."/>
            <person name="Salamov A."/>
            <person name="Shapiro H.J."/>
            <person name="Wuyts J."/>
            <person name="Blaudez D."/>
            <person name="Buee M."/>
            <person name="Brokstein P."/>
            <person name="Canbaeck B."/>
            <person name="Cohen D."/>
            <person name="Courty P.E."/>
            <person name="Coutinho P.M."/>
            <person name="Delaruelle C."/>
            <person name="Detter J.C."/>
            <person name="Deveau A."/>
            <person name="DiFazio S."/>
            <person name="Duplessis S."/>
            <person name="Fraissinet-Tachet L."/>
            <person name="Lucic E."/>
            <person name="Frey-Klett P."/>
            <person name="Fourrey C."/>
            <person name="Feussner I."/>
            <person name="Gay G."/>
            <person name="Grimwood J."/>
            <person name="Hoegger P.J."/>
            <person name="Jain P."/>
            <person name="Kilaru S."/>
            <person name="Labbe J."/>
            <person name="Lin Y.C."/>
            <person name="Legue V."/>
            <person name="Le Tacon F."/>
            <person name="Marmeisse R."/>
            <person name="Melayah D."/>
            <person name="Montanini B."/>
            <person name="Muratet M."/>
            <person name="Nehls U."/>
            <person name="Niculita-Hirzel H."/>
            <person name="Oudot-Le Secq M.P."/>
            <person name="Peter M."/>
            <person name="Quesneville H."/>
            <person name="Rajashekar B."/>
            <person name="Reich M."/>
            <person name="Rouhier N."/>
            <person name="Schmutz J."/>
            <person name="Yin T."/>
            <person name="Chalot M."/>
            <person name="Henrissat B."/>
            <person name="Kuees U."/>
            <person name="Lucas S."/>
            <person name="Van de Peer Y."/>
            <person name="Podila G.K."/>
            <person name="Polle A."/>
            <person name="Pukkila P.J."/>
            <person name="Richardson P.M."/>
            <person name="Rouze P."/>
            <person name="Sanders I.R."/>
            <person name="Stajich J.E."/>
            <person name="Tunlid A."/>
            <person name="Tuskan G."/>
            <person name="Grigoriev I.V."/>
        </authorList>
    </citation>
    <scope>NUCLEOTIDE SEQUENCE [LARGE SCALE GENOMIC DNA]</scope>
    <source>
        <strain evidence="15">S238N-H82 / ATCC MYA-4686</strain>
    </source>
</reference>
<evidence type="ECO:0000256" key="7">
    <source>
        <dbReference type="ARBA" id="ARBA00022723"/>
    </source>
</evidence>
<dbReference type="InterPro" id="IPR050121">
    <property type="entry name" value="Cytochrome_P450_monoxygenase"/>
</dbReference>
<accession>B0D337</accession>
<evidence type="ECO:0000256" key="10">
    <source>
        <dbReference type="ARBA" id="ARBA00023004"/>
    </source>
</evidence>
<comment type="similarity">
    <text evidence="4">Belongs to the cytochrome P450 family.</text>
</comment>
<evidence type="ECO:0000256" key="9">
    <source>
        <dbReference type="ARBA" id="ARBA00023002"/>
    </source>
</evidence>
<keyword evidence="12" id="KW-0472">Membrane</keyword>
<dbReference type="RefSeq" id="XP_001878510.1">
    <property type="nucleotide sequence ID" value="XM_001878475.1"/>
</dbReference>
<dbReference type="SUPFAM" id="SSF48264">
    <property type="entry name" value="Cytochrome P450"/>
    <property type="match status" value="1"/>
</dbReference>
<keyword evidence="6" id="KW-0812">Transmembrane</keyword>
<dbReference type="OrthoDB" id="1470350at2759"/>
<dbReference type="Pfam" id="PF00067">
    <property type="entry name" value="p450"/>
    <property type="match status" value="1"/>
</dbReference>
<evidence type="ECO:0000256" key="6">
    <source>
        <dbReference type="ARBA" id="ARBA00022692"/>
    </source>
</evidence>
<dbReference type="Proteomes" id="UP000001194">
    <property type="component" value="Unassembled WGS sequence"/>
</dbReference>
<keyword evidence="11" id="KW-0503">Monooxygenase</keyword>
<organism evidence="15">
    <name type="scientific">Laccaria bicolor (strain S238N-H82 / ATCC MYA-4686)</name>
    <name type="common">Bicoloured deceiver</name>
    <name type="synonym">Laccaria laccata var. bicolor</name>
    <dbReference type="NCBI Taxonomy" id="486041"/>
    <lineage>
        <taxon>Eukaryota</taxon>
        <taxon>Fungi</taxon>
        <taxon>Dikarya</taxon>
        <taxon>Basidiomycota</taxon>
        <taxon>Agaricomycotina</taxon>
        <taxon>Agaricomycetes</taxon>
        <taxon>Agaricomycetidae</taxon>
        <taxon>Agaricales</taxon>
        <taxon>Agaricineae</taxon>
        <taxon>Hydnangiaceae</taxon>
        <taxon>Laccaria</taxon>
    </lineage>
</organism>
<dbReference type="HOGENOM" id="CLU_001570_5_11_1"/>
<keyword evidence="15" id="KW-1185">Reference proteome</keyword>
<dbReference type="EMBL" id="DS547096">
    <property type="protein sequence ID" value="EDR11209.1"/>
    <property type="molecule type" value="Genomic_DNA"/>
</dbReference>
<dbReference type="PRINTS" id="PR00385">
    <property type="entry name" value="P450"/>
</dbReference>
<dbReference type="Gene3D" id="1.10.630.10">
    <property type="entry name" value="Cytochrome P450"/>
    <property type="match status" value="1"/>
</dbReference>
<dbReference type="InterPro" id="IPR002403">
    <property type="entry name" value="Cyt_P450_E_grp-IV"/>
</dbReference>